<evidence type="ECO:0000256" key="3">
    <source>
        <dbReference type="PROSITE-ProRule" id="PRU00023"/>
    </source>
</evidence>
<evidence type="ECO:0000259" key="5">
    <source>
        <dbReference type="Pfam" id="PF24883"/>
    </source>
</evidence>
<evidence type="ECO:0000313" key="7">
    <source>
        <dbReference type="Proteomes" id="UP000319160"/>
    </source>
</evidence>
<dbReference type="Pfam" id="PF24883">
    <property type="entry name" value="NPHP3_N"/>
    <property type="match status" value="1"/>
</dbReference>
<evidence type="ECO:0000313" key="6">
    <source>
        <dbReference type="EMBL" id="TRX91008.1"/>
    </source>
</evidence>
<reference evidence="7" key="1">
    <citation type="submission" date="2019-06" db="EMBL/GenBank/DDBJ databases">
        <title>Draft genome sequence of the griseofulvin-producing fungus Xylaria cubensis strain G536.</title>
        <authorList>
            <person name="Mead M.E."/>
            <person name="Raja H.A."/>
            <person name="Steenwyk J.L."/>
            <person name="Knowles S.L."/>
            <person name="Oberlies N.H."/>
            <person name="Rokas A."/>
        </authorList>
    </citation>
    <scope>NUCLEOTIDE SEQUENCE [LARGE SCALE GENOMIC DNA]</scope>
    <source>
        <strain evidence="7">G536</strain>
    </source>
</reference>
<dbReference type="InterPro" id="IPR050776">
    <property type="entry name" value="Ank_Repeat/CDKN_Inhibitor"/>
</dbReference>
<dbReference type="SUPFAM" id="SSF53474">
    <property type="entry name" value="alpha/beta-Hydrolases"/>
    <property type="match status" value="1"/>
</dbReference>
<dbReference type="PROSITE" id="PS50297">
    <property type="entry name" value="ANK_REP_REGION"/>
    <property type="match status" value="2"/>
</dbReference>
<feature type="repeat" description="ANK" evidence="3">
    <location>
        <begin position="1144"/>
        <end position="1176"/>
    </location>
</feature>
<sequence>MLKGIRNKLRSRRPSPNKTNSATTSASHSVSQPVVPSATQSTAQSASVDKEQTRSERFGLFYVGGSPVDPKQDNQYPVDIIAVHGLNGDAYTTWTHPNGVMWIRDILPSFIPGCRVYTYGYPSQVAFSSSFATVQEFSRGLLSSEHRSIVFALVFAHLDNREYGSLLRSVIGITFLGTPHRGSEIANLGKTIGTIINICSKTTSAGTHPGIIRTDLLEHLNYDSNVLHELTLAARNRLENMTIVSFHETEPTPPLSVLIVDRTSAIMGIVHEDVIPLYANHRDIFIEFSDIEKSCMMLFNIFDVADYKRRLPKPIEGTCQWIRSHPLFVSWFDKAENALLWLTGHPGCGKTMLSYSVARQLEETSQNVLIYFCDDKISMQKDAQAVLIGLISQLVHRHRSMVRHVRRVFEVQGASILHSFSALWSIFEKIIKDLKSSPLYVIVDALDECEGSSCHDLLGAIHELVSASGPTTESSKYVKFLLTSRPTLGQTYVANQLIEHQLPIDDGQPGYGEDLQIFIQQKVEEIALKRRCSEETKSFLLKALLSRADQTFLWIHMVLASLERSVLASINDFRDIIAKLPPDLEAMYLNFLSAIPTRHQDSASQLLRLLFASSRPLLLDEINVAFTIKPTHYASEDVLRDCQPAIDHTILGILGPLVRVSESKVSLVHQTAKDFLLVEDGNEKASHIYDAYPDIPAITVERSALCMASACIYYLLLEDFSEDLYSLEQSPIESSSSSSGSYQDSPEAMSFGGFWDDNAPDLNADMLFCEPGTLDADISQALASKHAFFNYSALHWAEHFALCESSASNDLKKAAKPLLDVKTASCRNWLHFFWSEATSSPGEIQGASNPIILAAYFNLHETLVDLLESHDSSQLEKDQALFWGAKAGHSRVVATLLEAGANPDYHAVETQTALTISAAHGHIECVVQLLEKGRCNLNVKGKNGRTALSFAAGNGHHDIVKHLLSQDGCNADEGDNSGCTPLIWVAVGGHVPIVSTLAKHPGVDINHRDRTGRTVVVWAAIDGMEDVLKHLLKLRGVDANLQDNKGRTPLSWAAGNGHAGAARILLRSNKVEMDKADHDGRNPISWACGHGHEAALRVLLKYGCKGFDESDVDGWTPLAWAVHRDAPGVAEALIAAGVNDFEKGARTVLSWAVEYGHLSVVRVLLREGADPTSALDRIPLAQAMGRYDLVNELQLYMNRKSDVVG</sequence>
<accession>A0A553HST5</accession>
<feature type="compositionally biased region" description="Low complexity" evidence="4">
    <location>
        <begin position="37"/>
        <end position="47"/>
    </location>
</feature>
<proteinExistence type="predicted"/>
<dbReference type="SUPFAM" id="SSF48403">
    <property type="entry name" value="Ankyrin repeat"/>
    <property type="match status" value="1"/>
</dbReference>
<dbReference type="InterPro" id="IPR027417">
    <property type="entry name" value="P-loop_NTPase"/>
</dbReference>
<organism evidence="6 7">
    <name type="scientific">Xylaria flabelliformis</name>
    <dbReference type="NCBI Taxonomy" id="2512241"/>
    <lineage>
        <taxon>Eukaryota</taxon>
        <taxon>Fungi</taxon>
        <taxon>Dikarya</taxon>
        <taxon>Ascomycota</taxon>
        <taxon>Pezizomycotina</taxon>
        <taxon>Sordariomycetes</taxon>
        <taxon>Xylariomycetidae</taxon>
        <taxon>Xylariales</taxon>
        <taxon>Xylariaceae</taxon>
        <taxon>Xylaria</taxon>
    </lineage>
</organism>
<gene>
    <name evidence="6" type="ORF">FHL15_008213</name>
</gene>
<dbReference type="SUPFAM" id="SSF52540">
    <property type="entry name" value="P-loop containing nucleoside triphosphate hydrolases"/>
    <property type="match status" value="1"/>
</dbReference>
<comment type="caution">
    <text evidence="6">The sequence shown here is derived from an EMBL/GenBank/DDBJ whole genome shotgun (WGS) entry which is preliminary data.</text>
</comment>
<dbReference type="InterPro" id="IPR056884">
    <property type="entry name" value="NPHP3-like_N"/>
</dbReference>
<keyword evidence="2 3" id="KW-0040">ANK repeat</keyword>
<dbReference type="SMART" id="SM00248">
    <property type="entry name" value="ANK"/>
    <property type="match status" value="9"/>
</dbReference>
<keyword evidence="1" id="KW-0677">Repeat</keyword>
<evidence type="ECO:0000256" key="1">
    <source>
        <dbReference type="ARBA" id="ARBA00022737"/>
    </source>
</evidence>
<dbReference type="PROSITE" id="PS50088">
    <property type="entry name" value="ANK_REPEAT"/>
    <property type="match status" value="2"/>
</dbReference>
<dbReference type="AlphaFoldDB" id="A0A553HST5"/>
<feature type="compositionally biased region" description="Basic residues" evidence="4">
    <location>
        <begin position="1"/>
        <end position="15"/>
    </location>
</feature>
<evidence type="ECO:0000256" key="2">
    <source>
        <dbReference type="ARBA" id="ARBA00023043"/>
    </source>
</evidence>
<name>A0A553HST5_9PEZI</name>
<dbReference type="STRING" id="2512241.A0A553HST5"/>
<dbReference type="PANTHER" id="PTHR24201">
    <property type="entry name" value="ANK_REP_REGION DOMAIN-CONTAINING PROTEIN"/>
    <property type="match status" value="1"/>
</dbReference>
<feature type="region of interest" description="Disordered" evidence="4">
    <location>
        <begin position="1"/>
        <end position="51"/>
    </location>
</feature>
<keyword evidence="7" id="KW-1185">Reference proteome</keyword>
<feature type="compositionally biased region" description="Polar residues" evidence="4">
    <location>
        <begin position="16"/>
        <end position="34"/>
    </location>
</feature>
<dbReference type="Gene3D" id="3.40.50.300">
    <property type="entry name" value="P-loop containing nucleotide triphosphate hydrolases"/>
    <property type="match status" value="1"/>
</dbReference>
<evidence type="ECO:0000256" key="4">
    <source>
        <dbReference type="SAM" id="MobiDB-lite"/>
    </source>
</evidence>
<dbReference type="Proteomes" id="UP000319160">
    <property type="component" value="Unassembled WGS sequence"/>
</dbReference>
<dbReference type="InterPro" id="IPR036770">
    <property type="entry name" value="Ankyrin_rpt-contain_sf"/>
</dbReference>
<dbReference type="Gene3D" id="1.25.40.20">
    <property type="entry name" value="Ankyrin repeat-containing domain"/>
    <property type="match status" value="1"/>
</dbReference>
<dbReference type="EMBL" id="VFLP01000050">
    <property type="protein sequence ID" value="TRX91008.1"/>
    <property type="molecule type" value="Genomic_DNA"/>
</dbReference>
<feature type="repeat" description="ANK" evidence="3">
    <location>
        <begin position="943"/>
        <end position="976"/>
    </location>
</feature>
<feature type="domain" description="Nephrocystin 3-like N-terminal" evidence="5">
    <location>
        <begin position="317"/>
        <end position="485"/>
    </location>
</feature>
<dbReference type="InterPro" id="IPR029058">
    <property type="entry name" value="AB_hydrolase_fold"/>
</dbReference>
<dbReference type="OrthoDB" id="163438at2759"/>
<dbReference type="Pfam" id="PF12796">
    <property type="entry name" value="Ank_2"/>
    <property type="match status" value="3"/>
</dbReference>
<protein>
    <recommendedName>
        <fullName evidence="5">Nephrocystin 3-like N-terminal domain-containing protein</fullName>
    </recommendedName>
</protein>
<dbReference type="InterPro" id="IPR002110">
    <property type="entry name" value="Ankyrin_rpt"/>
</dbReference>
<dbReference type="PANTHER" id="PTHR24201:SF2">
    <property type="entry name" value="ANKYRIN REPEAT DOMAIN-CONTAINING PROTEIN 42"/>
    <property type="match status" value="1"/>
</dbReference>